<evidence type="ECO:0000313" key="2">
    <source>
        <dbReference type="Proteomes" id="UP000054653"/>
    </source>
</evidence>
<proteinExistence type="predicted"/>
<protein>
    <submittedName>
        <fullName evidence="1">Uncharacterized protein</fullName>
    </submittedName>
</protein>
<sequence length="144" mass="16551">MTIFWENTCVFVNPVSLRMERKKLSKDKKNNSDFKQNDWNRTVTHAKIRKFSVYTKITLNNSSVTTNVNNFLQTETHHMHISFEIVNANGKDAMLAPNRKTVKASSFHKAVEMTSLEILSIGAPVVYNLLPSVHMCTMFRMKKG</sequence>
<reference evidence="1 2" key="1">
    <citation type="submission" date="2015-01" db="EMBL/GenBank/DDBJ databases">
        <title>Evolution of Trichinella species and genotypes.</title>
        <authorList>
            <person name="Korhonen P.K."/>
            <person name="Edoardo P."/>
            <person name="Giuseppe L.R."/>
            <person name="Gasser R.B."/>
        </authorList>
    </citation>
    <scope>NUCLEOTIDE SEQUENCE [LARGE SCALE GENOMIC DNA]</scope>
    <source>
        <strain evidence="1">ISS120</strain>
    </source>
</reference>
<name>A0A0V1D2E6_TRIBR</name>
<organism evidence="1 2">
    <name type="scientific">Trichinella britovi</name>
    <name type="common">Parasitic roundworm</name>
    <dbReference type="NCBI Taxonomy" id="45882"/>
    <lineage>
        <taxon>Eukaryota</taxon>
        <taxon>Metazoa</taxon>
        <taxon>Ecdysozoa</taxon>
        <taxon>Nematoda</taxon>
        <taxon>Enoplea</taxon>
        <taxon>Dorylaimia</taxon>
        <taxon>Trichinellida</taxon>
        <taxon>Trichinellidae</taxon>
        <taxon>Trichinella</taxon>
    </lineage>
</organism>
<dbReference type="AlphaFoldDB" id="A0A0V1D2E6"/>
<dbReference type="Proteomes" id="UP000054653">
    <property type="component" value="Unassembled WGS sequence"/>
</dbReference>
<dbReference type="EMBL" id="JYDI01000059">
    <property type="protein sequence ID" value="KRY55139.1"/>
    <property type="molecule type" value="Genomic_DNA"/>
</dbReference>
<keyword evidence="2" id="KW-1185">Reference proteome</keyword>
<dbReference type="OrthoDB" id="5922862at2759"/>
<evidence type="ECO:0000313" key="1">
    <source>
        <dbReference type="EMBL" id="KRY55139.1"/>
    </source>
</evidence>
<accession>A0A0V1D2E6</accession>
<comment type="caution">
    <text evidence="1">The sequence shown here is derived from an EMBL/GenBank/DDBJ whole genome shotgun (WGS) entry which is preliminary data.</text>
</comment>
<gene>
    <name evidence="1" type="ORF">T03_3750</name>
</gene>